<keyword evidence="5 6" id="KW-0663">Pyridoxal phosphate</keyword>
<dbReference type="InterPro" id="IPR050103">
    <property type="entry name" value="Class-III_PLP-dep_AT"/>
</dbReference>
<evidence type="ECO:0000256" key="7">
    <source>
        <dbReference type="SAM" id="MobiDB-lite"/>
    </source>
</evidence>
<dbReference type="GeneID" id="80876399"/>
<dbReference type="GO" id="GO:0030170">
    <property type="term" value="F:pyridoxal phosphate binding"/>
    <property type="evidence" value="ECO:0007669"/>
    <property type="project" value="InterPro"/>
</dbReference>
<sequence>MIDSTSVSVTANNKALKSESSPKVTYSSGESNSNTNQALWSFDDAMKMDPETVRNLQLAHLNKLRTIHGHARNFVKAENSRFVDEKGQEHLDLIGGVGVVTVGNNNEYVWDCLQKCFNEKLYMMGAISYRNLAAAFSRNMALLSPGQKLTRTWTATGGAEANEGVIKLARLATRYKINKKRFLSTLNSFHGKTTGSVFLGGKEKWQKYQGPPPFDVDYIPYGDFHALEVALASGIYRAFVVEPIQGEGGVIVPPPGYLAKARELCTKYETYLVLDEIQTGCGRTGKFWACEHENVIPDCISFAKGFSGGLVPFGGYIATEELWNAAYGTVETAFLHTATYQENTLGLAAGVATIDFIYQNNLLDRANKMGAIMFDRLSKHQSRYPHIIKEVRGRGMMIGIEFYPLPASVQELFGEFYATPVVDDLANKHHVQVYCSLNNPSVFRFLPPLTIPEEDLDEGMEAVENAITAFDSKVKDAVSTKAA</sequence>
<dbReference type="InterPro" id="IPR049704">
    <property type="entry name" value="Aminotrans_3_PPA_site"/>
</dbReference>
<comment type="cofactor">
    <cofactor evidence="1">
        <name>pyridoxal 5'-phosphate</name>
        <dbReference type="ChEBI" id="CHEBI:597326"/>
    </cofactor>
</comment>
<dbReference type="Proteomes" id="UP001212411">
    <property type="component" value="Chromosome 2"/>
</dbReference>
<evidence type="ECO:0000313" key="9">
    <source>
        <dbReference type="Proteomes" id="UP001212411"/>
    </source>
</evidence>
<evidence type="ECO:0000313" key="8">
    <source>
        <dbReference type="EMBL" id="WBW74001.1"/>
    </source>
</evidence>
<dbReference type="InterPro" id="IPR015421">
    <property type="entry name" value="PyrdxlP-dep_Trfase_major"/>
</dbReference>
<accession>A0AAE9WEX0</accession>
<dbReference type="GO" id="GO:0008483">
    <property type="term" value="F:transaminase activity"/>
    <property type="evidence" value="ECO:0007669"/>
    <property type="project" value="UniProtKB-KW"/>
</dbReference>
<dbReference type="PIRSF" id="PIRSF000521">
    <property type="entry name" value="Transaminase_4ab_Lys_Orn"/>
    <property type="match status" value="1"/>
</dbReference>
<dbReference type="PANTHER" id="PTHR11986:SF79">
    <property type="entry name" value="ACETYLORNITHINE AMINOTRANSFERASE, MITOCHONDRIAL"/>
    <property type="match status" value="1"/>
</dbReference>
<dbReference type="Pfam" id="PF00202">
    <property type="entry name" value="Aminotran_3"/>
    <property type="match status" value="1"/>
</dbReference>
<dbReference type="Gene3D" id="3.90.1150.10">
    <property type="entry name" value="Aspartate Aminotransferase, domain 1"/>
    <property type="match status" value="1"/>
</dbReference>
<dbReference type="Gene3D" id="3.40.640.10">
    <property type="entry name" value="Type I PLP-dependent aspartate aminotransferase-like (Major domain)"/>
    <property type="match status" value="1"/>
</dbReference>
<dbReference type="FunFam" id="3.40.640.10:FF:000004">
    <property type="entry name" value="Acetylornithine aminotransferase"/>
    <property type="match status" value="1"/>
</dbReference>
<evidence type="ECO:0000256" key="4">
    <source>
        <dbReference type="ARBA" id="ARBA00022679"/>
    </source>
</evidence>
<dbReference type="InterPro" id="IPR015424">
    <property type="entry name" value="PyrdxlP-dep_Trfase"/>
</dbReference>
<evidence type="ECO:0000256" key="5">
    <source>
        <dbReference type="ARBA" id="ARBA00022898"/>
    </source>
</evidence>
<evidence type="ECO:0000256" key="3">
    <source>
        <dbReference type="ARBA" id="ARBA00022576"/>
    </source>
</evidence>
<dbReference type="RefSeq" id="XP_056038244.1">
    <property type="nucleotide sequence ID" value="XM_056181710.1"/>
</dbReference>
<name>A0AAE9WEX0_9SCHI</name>
<dbReference type="SUPFAM" id="SSF53383">
    <property type="entry name" value="PLP-dependent transferases"/>
    <property type="match status" value="1"/>
</dbReference>
<dbReference type="PROSITE" id="PS00600">
    <property type="entry name" value="AA_TRANSFER_CLASS_3"/>
    <property type="match status" value="1"/>
</dbReference>
<keyword evidence="4" id="KW-0808">Transferase</keyword>
<dbReference type="GO" id="GO:0042802">
    <property type="term" value="F:identical protein binding"/>
    <property type="evidence" value="ECO:0007669"/>
    <property type="project" value="TreeGrafter"/>
</dbReference>
<dbReference type="InterPro" id="IPR015422">
    <property type="entry name" value="PyrdxlP-dep_Trfase_small"/>
</dbReference>
<proteinExistence type="inferred from homology"/>
<dbReference type="PANTHER" id="PTHR11986">
    <property type="entry name" value="AMINOTRANSFERASE CLASS III"/>
    <property type="match status" value="1"/>
</dbReference>
<evidence type="ECO:0000256" key="6">
    <source>
        <dbReference type="RuleBase" id="RU003560"/>
    </source>
</evidence>
<dbReference type="GO" id="GO:0005759">
    <property type="term" value="C:mitochondrial matrix"/>
    <property type="evidence" value="ECO:0007669"/>
    <property type="project" value="TreeGrafter"/>
</dbReference>
<comment type="similarity">
    <text evidence="2 6">Belongs to the class-III pyridoxal-phosphate-dependent aminotransferase family.</text>
</comment>
<dbReference type="CDD" id="cd00610">
    <property type="entry name" value="OAT_like"/>
    <property type="match status" value="1"/>
</dbReference>
<feature type="region of interest" description="Disordered" evidence="7">
    <location>
        <begin position="1"/>
        <end position="33"/>
    </location>
</feature>
<dbReference type="InterPro" id="IPR005814">
    <property type="entry name" value="Aminotrans_3"/>
</dbReference>
<keyword evidence="3 8" id="KW-0032">Aminotransferase</keyword>
<evidence type="ECO:0000256" key="2">
    <source>
        <dbReference type="ARBA" id="ARBA00008954"/>
    </source>
</evidence>
<dbReference type="EMBL" id="CP115612">
    <property type="protein sequence ID" value="WBW74001.1"/>
    <property type="molecule type" value="Genomic_DNA"/>
</dbReference>
<organism evidence="8 9">
    <name type="scientific">Schizosaccharomyces osmophilus</name>
    <dbReference type="NCBI Taxonomy" id="2545709"/>
    <lineage>
        <taxon>Eukaryota</taxon>
        <taxon>Fungi</taxon>
        <taxon>Dikarya</taxon>
        <taxon>Ascomycota</taxon>
        <taxon>Taphrinomycotina</taxon>
        <taxon>Schizosaccharomycetes</taxon>
        <taxon>Schizosaccharomycetales</taxon>
        <taxon>Schizosaccharomycetaceae</taxon>
        <taxon>Schizosaccharomyces</taxon>
    </lineage>
</organism>
<dbReference type="AlphaFoldDB" id="A0AAE9WEX0"/>
<gene>
    <name evidence="8" type="ORF">SOMG_02919</name>
</gene>
<reference evidence="8 9" key="1">
    <citation type="journal article" date="2023" name="G3 (Bethesda)">
        <title>A high-quality reference genome for the fission yeast Schizosaccharomyces osmophilus.</title>
        <authorList>
            <person name="Jia G.S."/>
            <person name="Zhang W.C."/>
            <person name="Liang Y."/>
            <person name="Liu X.H."/>
            <person name="Rhind N."/>
            <person name="Pidoux A."/>
            <person name="Brysch-Herzberg M."/>
            <person name="Du L.L."/>
        </authorList>
    </citation>
    <scope>NUCLEOTIDE SEQUENCE [LARGE SCALE GENOMIC DNA]</scope>
    <source>
        <strain evidence="8 9">CBS 15793</strain>
    </source>
</reference>
<evidence type="ECO:0000256" key="1">
    <source>
        <dbReference type="ARBA" id="ARBA00001933"/>
    </source>
</evidence>
<keyword evidence="9" id="KW-1185">Reference proteome</keyword>
<protein>
    <submittedName>
        <fullName evidence="8">Aminotransferase class-III</fullName>
    </submittedName>
</protein>
<dbReference type="KEGG" id="som:SOMG_02919"/>